<dbReference type="GO" id="GO:0005886">
    <property type="term" value="C:plasma membrane"/>
    <property type="evidence" value="ECO:0007669"/>
    <property type="project" value="UniProtKB-SubCell"/>
</dbReference>
<dbReference type="GO" id="GO:0030368">
    <property type="term" value="F:interleukin-17 receptor activity"/>
    <property type="evidence" value="ECO:0007669"/>
    <property type="project" value="InterPro"/>
</dbReference>
<keyword evidence="13" id="KW-1185">Reference proteome</keyword>
<feature type="transmembrane region" description="Helical" evidence="10">
    <location>
        <begin position="7"/>
        <end position="27"/>
    </location>
</feature>
<reference evidence="12" key="2">
    <citation type="submission" date="2022-06" db="UniProtKB">
        <authorList>
            <consortium name="EnsemblMetazoa"/>
        </authorList>
    </citation>
    <scope>IDENTIFICATION</scope>
</reference>
<feature type="compositionally biased region" description="Polar residues" evidence="9">
    <location>
        <begin position="747"/>
        <end position="764"/>
    </location>
</feature>
<accession>A0A8R1XZQ0</accession>
<evidence type="ECO:0000256" key="2">
    <source>
        <dbReference type="ARBA" id="ARBA00022475"/>
    </source>
</evidence>
<dbReference type="AlphaFoldDB" id="A0A8R1XZQ0"/>
<evidence type="ECO:0000259" key="11">
    <source>
        <dbReference type="PROSITE" id="PS51534"/>
    </source>
</evidence>
<name>A0A8R1XZQ0_ONCVO</name>
<keyword evidence="6 10" id="KW-0472">Membrane</keyword>
<evidence type="ECO:0000256" key="4">
    <source>
        <dbReference type="ARBA" id="ARBA00022729"/>
    </source>
</evidence>
<dbReference type="Gene3D" id="2.60.40.2160">
    <property type="entry name" value="Interleukin-17 receptor A/B, fibronectin-III-like domain 1"/>
    <property type="match status" value="1"/>
</dbReference>
<keyword evidence="2" id="KW-1003">Cell membrane</keyword>
<dbReference type="PANTHER" id="PTHR15583">
    <property type="entry name" value="INTERLEUKIN-17 RECEPTOR"/>
    <property type="match status" value="1"/>
</dbReference>
<dbReference type="InterPro" id="IPR039465">
    <property type="entry name" value="IL-17_rcpt-like"/>
</dbReference>
<dbReference type="Pfam" id="PF08357">
    <property type="entry name" value="SEFIR"/>
    <property type="match status" value="1"/>
</dbReference>
<evidence type="ECO:0000256" key="6">
    <source>
        <dbReference type="ARBA" id="ARBA00023136"/>
    </source>
</evidence>
<feature type="domain" description="SEFIR" evidence="11">
    <location>
        <begin position="439"/>
        <end position="581"/>
    </location>
</feature>
<keyword evidence="4" id="KW-0732">Signal</keyword>
<dbReference type="PROSITE" id="PS51534">
    <property type="entry name" value="SEFIR"/>
    <property type="match status" value="1"/>
</dbReference>
<evidence type="ECO:0000256" key="5">
    <source>
        <dbReference type="ARBA" id="ARBA00022989"/>
    </source>
</evidence>
<keyword evidence="7" id="KW-0675">Receptor</keyword>
<evidence type="ECO:0000256" key="3">
    <source>
        <dbReference type="ARBA" id="ARBA00022692"/>
    </source>
</evidence>
<dbReference type="EMBL" id="CMVM020000161">
    <property type="status" value="NOT_ANNOTATED_CDS"/>
    <property type="molecule type" value="Genomic_DNA"/>
</dbReference>
<organism evidence="12 13">
    <name type="scientific">Onchocerca volvulus</name>
    <dbReference type="NCBI Taxonomy" id="6282"/>
    <lineage>
        <taxon>Eukaryota</taxon>
        <taxon>Metazoa</taxon>
        <taxon>Ecdysozoa</taxon>
        <taxon>Nematoda</taxon>
        <taxon>Chromadorea</taxon>
        <taxon>Rhabditida</taxon>
        <taxon>Spirurina</taxon>
        <taxon>Spiruromorpha</taxon>
        <taxon>Filarioidea</taxon>
        <taxon>Onchocercidae</taxon>
        <taxon>Onchocerca</taxon>
    </lineage>
</organism>
<sequence length="764" mass="88133">MAYCINVVRFIIIIIIIIFAVVTSMNINFDPLFHHNCADYNHKDFVCTVRSVKCDDESITVKENSNNISKITDTTNRYAHDIRVESFARVVTHYAKQTYQLSVDISWQLPPNNSTSLLLGFILEIEDSTSNQSCFYFDISNSHWNSNLIATVPRFHFASESLFEFDEAYDIKLISLSKRKNDTMILRKHIQMPHHPDYYNDTTTEHDCKRTSNLQASRWTGGFRRILVHPIARTIQVEFVGAPPHYCFEGYEVRLKDESGLELLHSAVVPVELMYMEYIGNQTILFGEYNFTNLEVDQYFMPSVIPIERSRDGRCLCPVLSTSPYDNRMVCSCIAADWHKVRIQRIEKPLTIAPELEGNNTLILRAEHNSSEYIWTMLLALMLLVISLTIFFLLYILYLYHVRRRLTNKAIRIRFVADHPPTTLTTLSNSQTPLIHIARLNVLLIYSHDSLLHEKCVLRFAEYLRSVFGFDVHLDVWDITQIERNLLDYISISILNADKVVIINSEGAYYHYRCKIQQEYYIERKEPEPLDDLFDKQIDQVLMHSAVISVRFKYTVPLFILPPLSYSLQYMIPDNIAALISNLTDSNIKNDSRILSYSSAYAKLITTVAETSKMLENDPNWFINTHWRVSRPKTIDKKNQVPIRHIMDKNIEESENIDIRKAQISIKPKILSELPDELFHGSRSAAVVSSEIILESENLTDAAEIQIVTTTDTFINDEHNVANQIDQLNNFPVIDGSNSPEKRLSSDGHTLQDSGFISGKDITN</sequence>
<evidence type="ECO:0000256" key="9">
    <source>
        <dbReference type="SAM" id="MobiDB-lite"/>
    </source>
</evidence>
<evidence type="ECO:0000256" key="1">
    <source>
        <dbReference type="ARBA" id="ARBA00004251"/>
    </source>
</evidence>
<dbReference type="Pfam" id="PF25519">
    <property type="entry name" value="ILCR1_N"/>
    <property type="match status" value="1"/>
</dbReference>
<evidence type="ECO:0000256" key="8">
    <source>
        <dbReference type="ARBA" id="ARBA00023180"/>
    </source>
</evidence>
<dbReference type="EnsemblMetazoa" id="OVOC5597.1">
    <property type="protein sequence ID" value="OVOC5597.1"/>
    <property type="gene ID" value="WBGene00242406"/>
</dbReference>
<proteinExistence type="predicted"/>
<feature type="transmembrane region" description="Helical" evidence="10">
    <location>
        <begin position="373"/>
        <end position="400"/>
    </location>
</feature>
<dbReference type="InterPro" id="IPR057066">
    <property type="entry name" value="Ig_ILCR1"/>
</dbReference>
<dbReference type="PANTHER" id="PTHR15583:SF20">
    <property type="entry name" value="INTERLEUKIN CYTOKINE RECEPTOR-RELATED PROTEIN 1"/>
    <property type="match status" value="1"/>
</dbReference>
<dbReference type="Proteomes" id="UP000024404">
    <property type="component" value="Unassembled WGS sequence"/>
</dbReference>
<keyword evidence="8" id="KW-0325">Glycoprotein</keyword>
<comment type="subcellular location">
    <subcellularLocation>
        <location evidence="1">Cell membrane</location>
        <topology evidence="1">Single-pass type I membrane protein</topology>
    </subcellularLocation>
</comment>
<keyword evidence="5 10" id="KW-1133">Transmembrane helix</keyword>
<dbReference type="InterPro" id="IPR013568">
    <property type="entry name" value="SEFIR_dom"/>
</dbReference>
<evidence type="ECO:0000256" key="7">
    <source>
        <dbReference type="ARBA" id="ARBA00023170"/>
    </source>
</evidence>
<reference evidence="13" key="1">
    <citation type="submission" date="2013-10" db="EMBL/GenBank/DDBJ databases">
        <title>Genome sequencing of Onchocerca volvulus.</title>
        <authorList>
            <person name="Cotton J."/>
            <person name="Tsai J."/>
            <person name="Stanley E."/>
            <person name="Tracey A."/>
            <person name="Holroyd N."/>
            <person name="Lustigman S."/>
            <person name="Berriman M."/>
        </authorList>
    </citation>
    <scope>NUCLEOTIDE SEQUENCE</scope>
</reference>
<evidence type="ECO:0000313" key="12">
    <source>
        <dbReference type="EnsemblMetazoa" id="OVOC5597.1"/>
    </source>
</evidence>
<feature type="region of interest" description="Disordered" evidence="9">
    <location>
        <begin position="736"/>
        <end position="764"/>
    </location>
</feature>
<evidence type="ECO:0000256" key="10">
    <source>
        <dbReference type="SAM" id="Phobius"/>
    </source>
</evidence>
<protein>
    <submittedName>
        <fullName evidence="12">SEFIR domain-containing protein</fullName>
    </submittedName>
</protein>
<evidence type="ECO:0000313" key="13">
    <source>
        <dbReference type="Proteomes" id="UP000024404"/>
    </source>
</evidence>
<keyword evidence="3 10" id="KW-0812">Transmembrane</keyword>
<dbReference type="InterPro" id="IPR038683">
    <property type="entry name" value="IL17RA/B_FnIII-like_1_sf"/>
</dbReference>
<dbReference type="Gene3D" id="3.40.50.11530">
    <property type="match status" value="1"/>
</dbReference>
<dbReference type="Pfam" id="PF23608">
    <property type="entry name" value="Ig_ILCR1"/>
    <property type="match status" value="1"/>
</dbReference>